<evidence type="ECO:0000256" key="8">
    <source>
        <dbReference type="ARBA" id="ARBA00023211"/>
    </source>
</evidence>
<reference evidence="11 12" key="1">
    <citation type="submission" date="2013-05" db="EMBL/GenBank/DDBJ databases">
        <title>Genome assembly of Chondromyces apiculatus DSM 436.</title>
        <authorList>
            <person name="Sharma G."/>
            <person name="Khatri I."/>
            <person name="Kaur C."/>
            <person name="Mayilraj S."/>
            <person name="Subramanian S."/>
        </authorList>
    </citation>
    <scope>NUCLEOTIDE SEQUENCE [LARGE SCALE GENOMIC DNA]</scope>
    <source>
        <strain evidence="11 12">DSM 436</strain>
    </source>
</reference>
<proteinExistence type="inferred from homology"/>
<keyword evidence="1 10" id="KW-0540">Nuclease</keyword>
<evidence type="ECO:0000313" key="11">
    <source>
        <dbReference type="EMBL" id="EYF05344.1"/>
    </source>
</evidence>
<dbReference type="RefSeq" id="WP_044241834.1">
    <property type="nucleotide sequence ID" value="NZ_ASRX01000024.1"/>
</dbReference>
<evidence type="ECO:0000256" key="6">
    <source>
        <dbReference type="ARBA" id="ARBA00023118"/>
    </source>
</evidence>
<dbReference type="Pfam" id="PF01867">
    <property type="entry name" value="Cas_Cas1"/>
    <property type="match status" value="1"/>
</dbReference>
<accession>A0A017T7X2</accession>
<dbReference type="Gene3D" id="1.20.120.920">
    <property type="entry name" value="CRISPR-associated endonuclease Cas1, C-terminal domain"/>
    <property type="match status" value="1"/>
</dbReference>
<dbReference type="eggNOG" id="COG1518">
    <property type="taxonomic scope" value="Bacteria"/>
</dbReference>
<keyword evidence="3 10" id="KW-0255">Endonuclease</keyword>
<dbReference type="PANTHER" id="PTHR34353">
    <property type="entry name" value="CRISPR-ASSOCIATED ENDONUCLEASE CAS1 1"/>
    <property type="match status" value="1"/>
</dbReference>
<gene>
    <name evidence="10" type="primary">cas1</name>
    <name evidence="11" type="ORF">CAP_3261</name>
</gene>
<dbReference type="NCBIfam" id="TIGR00287">
    <property type="entry name" value="cas1"/>
    <property type="match status" value="1"/>
</dbReference>
<evidence type="ECO:0000256" key="2">
    <source>
        <dbReference type="ARBA" id="ARBA00022723"/>
    </source>
</evidence>
<dbReference type="InterPro" id="IPR042211">
    <property type="entry name" value="CRISPR-assoc_Cas1_N"/>
</dbReference>
<dbReference type="GO" id="GO:0003677">
    <property type="term" value="F:DNA binding"/>
    <property type="evidence" value="ECO:0007669"/>
    <property type="project" value="UniProtKB-KW"/>
</dbReference>
<sequence>MNLHLNTLFVTAERALLHKEHETVVVKIDGEVKAQLPMLHLASVVCFGRATVTPDLMAALAEAGVHVAFLSPTGRFLARVEGLPGGNVLLRRQQYRAADDPTRTLAIARSMVVGKLSNARQFLLHARRDAPPDARDTLAAAADRLALFLRSAPTAETLDALRGTEGAAAREYFGAFNALIKRNPETFQFAGRSRRPPLDPLNALLSFGYVLLMQDCAAAATGVGLDPAVGYLHEERPGRLALALDLMEELRAPIVDRLVFALVNRGQMSATDFVHEPAGGCRLTDDARKRFLVAYQESKRAELRHPFLEQDTTYTQVPHLQALLLARTLRGDLPVYPPFAIR</sequence>
<keyword evidence="6 10" id="KW-0051">Antiviral defense</keyword>
<evidence type="ECO:0000256" key="4">
    <source>
        <dbReference type="ARBA" id="ARBA00022801"/>
    </source>
</evidence>
<evidence type="ECO:0000256" key="5">
    <source>
        <dbReference type="ARBA" id="ARBA00022842"/>
    </source>
</evidence>
<name>A0A017T7X2_9BACT</name>
<keyword evidence="8 10" id="KW-0464">Manganese</keyword>
<keyword evidence="5 10" id="KW-0460">Magnesium</keyword>
<protein>
    <recommendedName>
        <fullName evidence="10">CRISPR-associated endonuclease Cas1</fullName>
        <ecNumber evidence="10">3.1.-.-</ecNumber>
    </recommendedName>
</protein>
<organism evidence="11 12">
    <name type="scientific">Chondromyces apiculatus DSM 436</name>
    <dbReference type="NCBI Taxonomy" id="1192034"/>
    <lineage>
        <taxon>Bacteria</taxon>
        <taxon>Pseudomonadati</taxon>
        <taxon>Myxococcota</taxon>
        <taxon>Polyangia</taxon>
        <taxon>Polyangiales</taxon>
        <taxon>Polyangiaceae</taxon>
        <taxon>Chondromyces</taxon>
    </lineage>
</organism>
<evidence type="ECO:0000256" key="7">
    <source>
        <dbReference type="ARBA" id="ARBA00023125"/>
    </source>
</evidence>
<comment type="caution">
    <text evidence="11">The sequence shown here is derived from an EMBL/GenBank/DDBJ whole genome shotgun (WGS) entry which is preliminary data.</text>
</comment>
<dbReference type="InterPro" id="IPR019856">
    <property type="entry name" value="CRISPR-assoc_Cas1_DVULG"/>
</dbReference>
<dbReference type="GO" id="GO:0046872">
    <property type="term" value="F:metal ion binding"/>
    <property type="evidence" value="ECO:0007669"/>
    <property type="project" value="UniProtKB-UniRule"/>
</dbReference>
<keyword evidence="2 10" id="KW-0479">Metal-binding</keyword>
<evidence type="ECO:0000313" key="12">
    <source>
        <dbReference type="Proteomes" id="UP000019678"/>
    </source>
</evidence>
<evidence type="ECO:0000256" key="9">
    <source>
        <dbReference type="ARBA" id="ARBA00038592"/>
    </source>
</evidence>
<dbReference type="HAMAP" id="MF_01470">
    <property type="entry name" value="Cas1"/>
    <property type="match status" value="1"/>
</dbReference>
<dbReference type="PANTHER" id="PTHR34353:SF2">
    <property type="entry name" value="CRISPR-ASSOCIATED ENDONUCLEASE CAS1 1"/>
    <property type="match status" value="1"/>
</dbReference>
<dbReference type="GO" id="GO:0051607">
    <property type="term" value="P:defense response to virus"/>
    <property type="evidence" value="ECO:0007669"/>
    <property type="project" value="UniProtKB-UniRule"/>
</dbReference>
<dbReference type="Proteomes" id="UP000019678">
    <property type="component" value="Unassembled WGS sequence"/>
</dbReference>
<dbReference type="InterPro" id="IPR002729">
    <property type="entry name" value="CRISPR-assoc_Cas1"/>
</dbReference>
<keyword evidence="12" id="KW-1185">Reference proteome</keyword>
<dbReference type="GO" id="GO:0004520">
    <property type="term" value="F:DNA endonuclease activity"/>
    <property type="evidence" value="ECO:0007669"/>
    <property type="project" value="InterPro"/>
</dbReference>
<dbReference type="STRING" id="1192034.CAP_3261"/>
<comment type="function">
    <text evidence="10">CRISPR (clustered regularly interspaced short palindromic repeat), is an adaptive immune system that provides protection against mobile genetic elements (viruses, transposable elements and conjugative plasmids). CRISPR clusters contain spacers, sequences complementary to antecedent mobile elements, and target invading nucleic acids. CRISPR clusters are transcribed and processed into CRISPR RNA (crRNA). Acts as a dsDNA endonuclease. Involved in the integration of spacer DNA into the CRISPR cassette.</text>
</comment>
<comment type="similarity">
    <text evidence="10">Belongs to the CRISPR-associated endonuclease Cas1 family.</text>
</comment>
<dbReference type="GO" id="GO:0043571">
    <property type="term" value="P:maintenance of CRISPR repeat elements"/>
    <property type="evidence" value="ECO:0007669"/>
    <property type="project" value="UniProtKB-UniRule"/>
</dbReference>
<keyword evidence="7 10" id="KW-0238">DNA-binding</keyword>
<dbReference type="InterPro" id="IPR050646">
    <property type="entry name" value="Cas1"/>
</dbReference>
<comment type="subunit">
    <text evidence="9 10">Homodimer, forms a heterotetramer with a Cas2 homodimer.</text>
</comment>
<dbReference type="NCBIfam" id="TIGR03640">
    <property type="entry name" value="cas1_DVULG"/>
    <property type="match status" value="1"/>
</dbReference>
<dbReference type="EC" id="3.1.-.-" evidence="10"/>
<evidence type="ECO:0000256" key="10">
    <source>
        <dbReference type="HAMAP-Rule" id="MF_01470"/>
    </source>
</evidence>
<dbReference type="AlphaFoldDB" id="A0A017T7X2"/>
<dbReference type="GO" id="GO:0016787">
    <property type="term" value="F:hydrolase activity"/>
    <property type="evidence" value="ECO:0007669"/>
    <property type="project" value="UniProtKB-KW"/>
</dbReference>
<comment type="cofactor">
    <cofactor evidence="10">
        <name>Mg(2+)</name>
        <dbReference type="ChEBI" id="CHEBI:18420"/>
    </cofactor>
    <cofactor evidence="10">
        <name>Mn(2+)</name>
        <dbReference type="ChEBI" id="CHEBI:29035"/>
    </cofactor>
</comment>
<dbReference type="Gene3D" id="3.100.10.20">
    <property type="entry name" value="CRISPR-associated endonuclease Cas1, N-terminal domain"/>
    <property type="match status" value="1"/>
</dbReference>
<feature type="binding site" evidence="10">
    <location>
        <position position="165"/>
    </location>
    <ligand>
        <name>Mn(2+)</name>
        <dbReference type="ChEBI" id="CHEBI:29035"/>
    </ligand>
</feature>
<dbReference type="EMBL" id="ASRX01000024">
    <property type="protein sequence ID" value="EYF05344.1"/>
    <property type="molecule type" value="Genomic_DNA"/>
</dbReference>
<evidence type="ECO:0000256" key="3">
    <source>
        <dbReference type="ARBA" id="ARBA00022759"/>
    </source>
</evidence>
<dbReference type="OrthoDB" id="9803119at2"/>
<feature type="binding site" evidence="10">
    <location>
        <position position="248"/>
    </location>
    <ligand>
        <name>Mn(2+)</name>
        <dbReference type="ChEBI" id="CHEBI:29035"/>
    </ligand>
</feature>
<evidence type="ECO:0000256" key="1">
    <source>
        <dbReference type="ARBA" id="ARBA00022722"/>
    </source>
</evidence>
<keyword evidence="4 10" id="KW-0378">Hydrolase</keyword>
<feature type="binding site" evidence="10">
    <location>
        <position position="233"/>
    </location>
    <ligand>
        <name>Mn(2+)</name>
        <dbReference type="ChEBI" id="CHEBI:29035"/>
    </ligand>
</feature>
<dbReference type="InterPro" id="IPR042206">
    <property type="entry name" value="CRISPR-assoc_Cas1_C"/>
</dbReference>